<evidence type="ECO:0000313" key="3">
    <source>
        <dbReference type="EMBL" id="SHJ99241.1"/>
    </source>
</evidence>
<evidence type="ECO:0000259" key="2">
    <source>
        <dbReference type="Pfam" id="PF09835"/>
    </source>
</evidence>
<dbReference type="Pfam" id="PF09835">
    <property type="entry name" value="DUF2062"/>
    <property type="match status" value="1"/>
</dbReference>
<dbReference type="STRING" id="1120989.SAMN02745227_01245"/>
<accession>A0A1M6NU90</accession>
<keyword evidence="4" id="KW-1185">Reference proteome</keyword>
<protein>
    <recommendedName>
        <fullName evidence="2">DUF2062 domain-containing protein</fullName>
    </recommendedName>
</protein>
<dbReference type="AlphaFoldDB" id="A0A1M6NU90"/>
<dbReference type="Proteomes" id="UP000243547">
    <property type="component" value="Unassembled WGS sequence"/>
</dbReference>
<dbReference type="OrthoDB" id="2081705at2"/>
<gene>
    <name evidence="3" type="ORF">SAMN02745227_01245</name>
</gene>
<sequence length="173" mass="19380">MLRKFLGKTKDLWKKVNNIKDTPHAIGLGAAVGLGWNFIPSLGIGPFVSVFTAKLFRGSGIAAITVNLGTGIFIPILYSLNMVTGRFLLGRWFTAPEIEKQIQDSIQETIDNIEIIKETPSRFFSLSKVTEFGFEFFLGGLLNAVIFGVILYGLIWLPRFVKQKCFYKKVVKD</sequence>
<evidence type="ECO:0000313" key="4">
    <source>
        <dbReference type="Proteomes" id="UP000243547"/>
    </source>
</evidence>
<feature type="transmembrane region" description="Helical" evidence="1">
    <location>
        <begin position="60"/>
        <end position="80"/>
    </location>
</feature>
<organism evidence="3 4">
    <name type="scientific">Anaerobranca californiensis DSM 14826</name>
    <dbReference type="NCBI Taxonomy" id="1120989"/>
    <lineage>
        <taxon>Bacteria</taxon>
        <taxon>Bacillati</taxon>
        <taxon>Bacillota</taxon>
        <taxon>Clostridia</taxon>
        <taxon>Eubacteriales</taxon>
        <taxon>Proteinivoracaceae</taxon>
        <taxon>Anaerobranca</taxon>
    </lineage>
</organism>
<dbReference type="RefSeq" id="WP_072907199.1">
    <property type="nucleotide sequence ID" value="NZ_FRAI01000011.1"/>
</dbReference>
<proteinExistence type="predicted"/>
<feature type="transmembrane region" description="Helical" evidence="1">
    <location>
        <begin position="25"/>
        <end position="48"/>
    </location>
</feature>
<keyword evidence="1" id="KW-0812">Transmembrane</keyword>
<dbReference type="EMBL" id="FRAI01000011">
    <property type="protein sequence ID" value="SHJ99241.1"/>
    <property type="molecule type" value="Genomic_DNA"/>
</dbReference>
<feature type="transmembrane region" description="Helical" evidence="1">
    <location>
        <begin position="136"/>
        <end position="157"/>
    </location>
</feature>
<evidence type="ECO:0000256" key="1">
    <source>
        <dbReference type="SAM" id="Phobius"/>
    </source>
</evidence>
<reference evidence="4" key="1">
    <citation type="submission" date="2016-11" db="EMBL/GenBank/DDBJ databases">
        <authorList>
            <person name="Varghese N."/>
            <person name="Submissions S."/>
        </authorList>
    </citation>
    <scope>NUCLEOTIDE SEQUENCE [LARGE SCALE GENOMIC DNA]</scope>
    <source>
        <strain evidence="4">DSM 14826</strain>
    </source>
</reference>
<dbReference type="InterPro" id="IPR018639">
    <property type="entry name" value="DUF2062"/>
</dbReference>
<keyword evidence="1" id="KW-1133">Transmembrane helix</keyword>
<keyword evidence="1" id="KW-0472">Membrane</keyword>
<feature type="domain" description="DUF2062" evidence="2">
    <location>
        <begin position="10"/>
        <end position="155"/>
    </location>
</feature>
<name>A0A1M6NU90_9FIRM</name>